<comment type="caution">
    <text evidence="1">The sequence shown here is derived from an EMBL/GenBank/DDBJ whole genome shotgun (WGS) entry which is preliminary data.</text>
</comment>
<protein>
    <submittedName>
        <fullName evidence="1">Uncharacterized protein</fullName>
    </submittedName>
</protein>
<accession>A0ABT2MSL6</accession>
<dbReference type="RefSeq" id="WP_368007304.1">
    <property type="nucleotide sequence ID" value="NZ_JAMXFF010000022.1"/>
</dbReference>
<evidence type="ECO:0000313" key="2">
    <source>
        <dbReference type="Proteomes" id="UP001525890"/>
    </source>
</evidence>
<keyword evidence="2" id="KW-1185">Reference proteome</keyword>
<proteinExistence type="predicted"/>
<organism evidence="1 2">
    <name type="scientific">Laspinema palackyanum D2a</name>
    <dbReference type="NCBI Taxonomy" id="2953684"/>
    <lineage>
        <taxon>Bacteria</taxon>
        <taxon>Bacillati</taxon>
        <taxon>Cyanobacteriota</taxon>
        <taxon>Cyanophyceae</taxon>
        <taxon>Oscillatoriophycideae</taxon>
        <taxon>Oscillatoriales</taxon>
        <taxon>Laspinemataceae</taxon>
        <taxon>Laspinema</taxon>
        <taxon>Laspinema palackyanum</taxon>
    </lineage>
</organism>
<dbReference type="EMBL" id="JAMXFF010000022">
    <property type="protein sequence ID" value="MCT7967744.1"/>
    <property type="molecule type" value="Genomic_DNA"/>
</dbReference>
<reference evidence="1 2" key="1">
    <citation type="journal article" date="2022" name="Front. Microbiol.">
        <title>High genomic differentiation and limited gene flow indicate recent cryptic speciation within the genus Laspinema (cyanobacteria).</title>
        <authorList>
            <person name="Stanojkovic A."/>
            <person name="Skoupy S."/>
            <person name="Skaloud P."/>
            <person name="Dvorak P."/>
        </authorList>
    </citation>
    <scope>NUCLEOTIDE SEQUENCE [LARGE SCALE GENOMIC DNA]</scope>
    <source>
        <strain evidence="1 2">D2a</strain>
    </source>
</reference>
<evidence type="ECO:0000313" key="1">
    <source>
        <dbReference type="EMBL" id="MCT7967744.1"/>
    </source>
</evidence>
<name>A0ABT2MSL6_9CYAN</name>
<dbReference type="Proteomes" id="UP001525890">
    <property type="component" value="Unassembled WGS sequence"/>
</dbReference>
<sequence length="176" mass="20858">MSQFSYVLYLMSPGTAIESEQNPFALMVMAHLKTQATNRKMDERKQWKWTLIRSLFDRGYSREEVENLFRFIDRMMTLTKQLEEQLRTELIEYREERQMPFISPMEELIQEEAILKNQRENILDLLQVRFGEVPQSLVEAVNGLEDIATLKQLHRQTISVVSIAEFEQLLNPRTDS</sequence>
<gene>
    <name evidence="1" type="ORF">NG799_15485</name>
</gene>